<gene>
    <name evidence="2" type="ORF">C462_05405</name>
</gene>
<evidence type="ECO:0000256" key="1">
    <source>
        <dbReference type="SAM" id="MobiDB-lite"/>
    </source>
</evidence>
<dbReference type="EMBL" id="AOJJ01000045">
    <property type="protein sequence ID" value="EMA71702.1"/>
    <property type="molecule type" value="Genomic_DNA"/>
</dbReference>
<protein>
    <submittedName>
        <fullName evidence="2">Uncharacterized protein</fullName>
    </submittedName>
</protein>
<dbReference type="Proteomes" id="UP000011528">
    <property type="component" value="Unassembled WGS sequence"/>
</dbReference>
<evidence type="ECO:0000313" key="3">
    <source>
        <dbReference type="Proteomes" id="UP000011528"/>
    </source>
</evidence>
<reference evidence="2 3" key="1">
    <citation type="journal article" date="2014" name="PLoS Genet.">
        <title>Phylogenetically driven sequencing of extremely halophilic archaea reveals strategies for static and dynamic osmo-response.</title>
        <authorList>
            <person name="Becker E.A."/>
            <person name="Seitzer P.M."/>
            <person name="Tritt A."/>
            <person name="Larsen D."/>
            <person name="Krusor M."/>
            <person name="Yao A.I."/>
            <person name="Wu D."/>
            <person name="Madern D."/>
            <person name="Eisen J.A."/>
            <person name="Darling A.E."/>
            <person name="Facciotti M.T."/>
        </authorList>
    </citation>
    <scope>NUCLEOTIDE SEQUENCE [LARGE SCALE GENOMIC DNA]</scope>
    <source>
        <strain evidence="2 3">JCM 13916</strain>
    </source>
</reference>
<feature type="region of interest" description="Disordered" evidence="1">
    <location>
        <begin position="1"/>
        <end position="33"/>
    </location>
</feature>
<evidence type="ECO:0000313" key="2">
    <source>
        <dbReference type="EMBL" id="EMA71702.1"/>
    </source>
</evidence>
<feature type="compositionally biased region" description="Acidic residues" evidence="1">
    <location>
        <begin position="1"/>
        <end position="16"/>
    </location>
</feature>
<organism evidence="2 3">
    <name type="scientific">Halorubrum distributum JCM 13916</name>
    <dbReference type="NCBI Taxonomy" id="1230455"/>
    <lineage>
        <taxon>Archaea</taxon>
        <taxon>Methanobacteriati</taxon>
        <taxon>Methanobacteriota</taxon>
        <taxon>Stenosarchaea group</taxon>
        <taxon>Halobacteria</taxon>
        <taxon>Halobacteriales</taxon>
        <taxon>Haloferacaceae</taxon>
        <taxon>Halorubrum</taxon>
        <taxon>Halorubrum distributum group</taxon>
    </lineage>
</organism>
<feature type="compositionally biased region" description="Low complexity" evidence="1">
    <location>
        <begin position="17"/>
        <end position="28"/>
    </location>
</feature>
<name>M0PNX1_9EURY</name>
<dbReference type="AlphaFoldDB" id="M0PNX1"/>
<accession>M0PNX1</accession>
<comment type="caution">
    <text evidence="2">The sequence shown here is derived from an EMBL/GenBank/DDBJ whole genome shotgun (WGS) entry which is preliminary data.</text>
</comment>
<sequence>MPVDDDADDSSTDSDDNTSSNSNNETSSIKLQSHDLTVHINSTEDLEKMSCIADYHMRQMQRAALIGEYEVLEEGGEGLFEILGGR</sequence>
<proteinExistence type="predicted"/>